<comment type="subcellular location">
    <subcellularLocation>
        <location evidence="1">Periplasm</location>
    </subcellularLocation>
</comment>
<dbReference type="GO" id="GO:0042597">
    <property type="term" value="C:periplasmic space"/>
    <property type="evidence" value="ECO:0007669"/>
    <property type="project" value="UniProtKB-SubCell"/>
</dbReference>
<dbReference type="Gene3D" id="3.40.190.10">
    <property type="entry name" value="Periplasmic binding protein-like II"/>
    <property type="match status" value="2"/>
</dbReference>
<evidence type="ECO:0000256" key="1">
    <source>
        <dbReference type="ARBA" id="ARBA00004418"/>
    </source>
</evidence>
<dbReference type="InterPro" id="IPR001188">
    <property type="entry name" value="Sperm_putr-bd"/>
</dbReference>
<evidence type="ECO:0000256" key="6">
    <source>
        <dbReference type="SAM" id="MobiDB-lite"/>
    </source>
</evidence>
<evidence type="ECO:0000256" key="4">
    <source>
        <dbReference type="ARBA" id="ARBA00022764"/>
    </source>
</evidence>
<keyword evidence="3 7" id="KW-0732">Signal</keyword>
<keyword evidence="2" id="KW-0813">Transport</keyword>
<evidence type="ECO:0000313" key="9">
    <source>
        <dbReference type="Proteomes" id="UP000317371"/>
    </source>
</evidence>
<feature type="signal peptide" evidence="7">
    <location>
        <begin position="1"/>
        <end position="28"/>
    </location>
</feature>
<feature type="chain" id="PRO_5021882987" evidence="7">
    <location>
        <begin position="29"/>
        <end position="385"/>
    </location>
</feature>
<dbReference type="EMBL" id="VIGC01000042">
    <property type="protein sequence ID" value="TQE93351.1"/>
    <property type="molecule type" value="Genomic_DNA"/>
</dbReference>
<dbReference type="PROSITE" id="PS51257">
    <property type="entry name" value="PROKAR_LIPOPROTEIN"/>
    <property type="match status" value="1"/>
</dbReference>
<dbReference type="PANTHER" id="PTHR30222">
    <property type="entry name" value="SPERMIDINE/PUTRESCINE-BINDING PERIPLASMIC PROTEIN"/>
    <property type="match status" value="1"/>
</dbReference>
<dbReference type="AlphaFoldDB" id="A0A540V9E4"/>
<evidence type="ECO:0000313" key="8">
    <source>
        <dbReference type="EMBL" id="TQE93351.1"/>
    </source>
</evidence>
<dbReference type="Proteomes" id="UP000317371">
    <property type="component" value="Unassembled WGS sequence"/>
</dbReference>
<feature type="binding site" evidence="5">
    <location>
        <begin position="204"/>
        <end position="207"/>
    </location>
    <ligand>
        <name>spermidine</name>
        <dbReference type="ChEBI" id="CHEBI:57834"/>
    </ligand>
</feature>
<proteinExistence type="predicted"/>
<dbReference type="CDD" id="cd13590">
    <property type="entry name" value="PBP2_PotD_PotF_like"/>
    <property type="match status" value="1"/>
</dbReference>
<sequence length="385" mass="42641">MSMKERAISLAVCLAALLLMAACVQSPAQEPAPAAGADSGTEQAAPAEISGRCGDPSRLSERVYFYNWTDYIDPEILTRFEEECGVEVVYDTYASNEDLLAKLQAGASGYDLIVPSDYMVTTMRELDMLRELDHANIPNLANLYPRFTEAPYDPGNVYSVPYQWGTTGIGYNLDEVGTEPDSWAYLFDPEQAAQYAGRISLLNDPRELIGAVLKYLGYSANSTDPDELEQAKAVLLAVKPYVATFDSESFEDLLASGDVVIGHGWSGDYFRVIYENPDMNLGYIIPQEGGIIWTDNLAIPKTAPNPYTAEVLINYLLDPEIGGMLTNFTYYASPNQAAEPYILDEIKEDPGIYPAAETLDRMEFLRDLGEGTLLWDRIWTEVKAQ</sequence>
<dbReference type="SUPFAM" id="SSF53850">
    <property type="entry name" value="Periplasmic binding protein-like II"/>
    <property type="match status" value="1"/>
</dbReference>
<dbReference type="GO" id="GO:0015846">
    <property type="term" value="P:polyamine transport"/>
    <property type="evidence" value="ECO:0007669"/>
    <property type="project" value="InterPro"/>
</dbReference>
<comment type="caution">
    <text evidence="8">The sequence shown here is derived from an EMBL/GenBank/DDBJ whole genome shotgun (WGS) entry which is preliminary data.</text>
</comment>
<organism evidence="8 9">
    <name type="scientific">Litorilinea aerophila</name>
    <dbReference type="NCBI Taxonomy" id="1204385"/>
    <lineage>
        <taxon>Bacteria</taxon>
        <taxon>Bacillati</taxon>
        <taxon>Chloroflexota</taxon>
        <taxon>Caldilineae</taxon>
        <taxon>Caldilineales</taxon>
        <taxon>Caldilineaceae</taxon>
        <taxon>Litorilinea</taxon>
    </lineage>
</organism>
<name>A0A540V9E4_9CHLR</name>
<dbReference type="OrthoDB" id="9769319at2"/>
<gene>
    <name evidence="8" type="ORF">FKZ61_21845</name>
</gene>
<evidence type="ECO:0000256" key="5">
    <source>
        <dbReference type="PIRSR" id="PIRSR019574-1"/>
    </source>
</evidence>
<reference evidence="8 9" key="1">
    <citation type="submission" date="2019-06" db="EMBL/GenBank/DDBJ databases">
        <title>Genome sequence of Litorilinea aerophila BAA-2444.</title>
        <authorList>
            <person name="Maclea K.S."/>
            <person name="Maurais E.G."/>
            <person name="Iannazzi L.C."/>
        </authorList>
    </citation>
    <scope>NUCLEOTIDE SEQUENCE [LARGE SCALE GENOMIC DNA]</scope>
    <source>
        <strain evidence="8 9">ATCC BAA-2444</strain>
    </source>
</reference>
<evidence type="ECO:0000256" key="2">
    <source>
        <dbReference type="ARBA" id="ARBA00022448"/>
    </source>
</evidence>
<dbReference type="Pfam" id="PF13416">
    <property type="entry name" value="SBP_bac_8"/>
    <property type="match status" value="1"/>
</dbReference>
<evidence type="ECO:0000256" key="3">
    <source>
        <dbReference type="ARBA" id="ARBA00022729"/>
    </source>
</evidence>
<keyword evidence="4" id="KW-0574">Periplasm</keyword>
<feature type="binding site" evidence="5">
    <location>
        <position position="118"/>
    </location>
    <ligand>
        <name>spermidine</name>
        <dbReference type="ChEBI" id="CHEBI:57834"/>
    </ligand>
</feature>
<keyword evidence="9" id="KW-1185">Reference proteome</keyword>
<evidence type="ECO:0000256" key="7">
    <source>
        <dbReference type="SAM" id="SignalP"/>
    </source>
</evidence>
<accession>A0A540V9E4</accession>
<dbReference type="GO" id="GO:0019808">
    <property type="term" value="F:polyamine binding"/>
    <property type="evidence" value="ECO:0007669"/>
    <property type="project" value="InterPro"/>
</dbReference>
<protein>
    <submittedName>
        <fullName evidence="8">Spermidine/putrescine ABC transporter substrate-binding protein</fullName>
    </submittedName>
</protein>
<dbReference type="InterPro" id="IPR006059">
    <property type="entry name" value="SBP"/>
</dbReference>
<dbReference type="PRINTS" id="PR00909">
    <property type="entry name" value="SPERMDNBNDNG"/>
</dbReference>
<dbReference type="InParanoid" id="A0A540V9E4"/>
<feature type="region of interest" description="Disordered" evidence="6">
    <location>
        <begin position="31"/>
        <end position="53"/>
    </location>
</feature>
<dbReference type="PANTHER" id="PTHR30222:SF17">
    <property type="entry name" value="SPERMIDINE_PUTRESCINE-BINDING PERIPLASMIC PROTEIN"/>
    <property type="match status" value="1"/>
</dbReference>
<dbReference type="PIRSF" id="PIRSF019574">
    <property type="entry name" value="Periplasmic_polyamine_BP"/>
    <property type="match status" value="1"/>
</dbReference>